<dbReference type="GO" id="GO:0005525">
    <property type="term" value="F:GTP binding"/>
    <property type="evidence" value="ECO:0007669"/>
    <property type="project" value="UniProtKB-KW"/>
</dbReference>
<keyword evidence="3 10" id="KW-0479">Metal-binding</keyword>
<evidence type="ECO:0000256" key="4">
    <source>
        <dbReference type="ARBA" id="ARBA00022741"/>
    </source>
</evidence>
<dbReference type="EMBL" id="HBFP01007467">
    <property type="protein sequence ID" value="CAD8820971.1"/>
    <property type="molecule type" value="Transcribed_RNA"/>
</dbReference>
<feature type="binding site" evidence="9">
    <location>
        <begin position="393"/>
        <end position="396"/>
    </location>
    <ligand>
        <name>GMP</name>
        <dbReference type="ChEBI" id="CHEBI:58115"/>
    </ligand>
</feature>
<gene>
    <name evidence="11" type="ORF">TOLI1172_LOCUS5366</name>
</gene>
<feature type="binding site" evidence="9">
    <location>
        <begin position="337"/>
        <end position="338"/>
    </location>
    <ligand>
        <name>GMP</name>
        <dbReference type="ChEBI" id="CHEBI:58115"/>
    </ligand>
</feature>
<organism evidence="11">
    <name type="scientific">Timspurckia oligopyrenoides</name>
    <dbReference type="NCBI Taxonomy" id="708627"/>
    <lineage>
        <taxon>Eukaryota</taxon>
        <taxon>Rhodophyta</taxon>
        <taxon>Bangiophyceae</taxon>
        <taxon>Porphyridiales</taxon>
        <taxon>Porphyridiaceae</taxon>
        <taxon>Timspurckia</taxon>
    </lineage>
</organism>
<evidence type="ECO:0000256" key="7">
    <source>
        <dbReference type="ARBA" id="ARBA00047746"/>
    </source>
</evidence>
<dbReference type="PANTHER" id="PTHR43749">
    <property type="entry name" value="RNA-SPLICING LIGASE RTCB"/>
    <property type="match status" value="1"/>
</dbReference>
<feature type="binding site" evidence="9">
    <location>
        <begin position="223"/>
        <end position="227"/>
    </location>
    <ligand>
        <name>GMP</name>
        <dbReference type="ChEBI" id="CHEBI:58115"/>
    </ligand>
</feature>
<evidence type="ECO:0000256" key="10">
    <source>
        <dbReference type="PIRSR" id="PIRSR601233-3"/>
    </source>
</evidence>
<comment type="cofactor">
    <cofactor evidence="10">
        <name>Mn(2+)</name>
        <dbReference type="ChEBI" id="CHEBI:29035"/>
    </cofactor>
    <text evidence="10">Binds 2 manganese ions per subunit.</text>
</comment>
<evidence type="ECO:0000256" key="8">
    <source>
        <dbReference type="PIRSR" id="PIRSR601233-1"/>
    </source>
</evidence>
<evidence type="ECO:0000256" key="9">
    <source>
        <dbReference type="PIRSR" id="PIRSR601233-2"/>
    </source>
</evidence>
<dbReference type="GO" id="GO:0170057">
    <property type="term" value="F:RNA ligase (GTP) activity"/>
    <property type="evidence" value="ECO:0007669"/>
    <property type="project" value="UniProtKB-EC"/>
</dbReference>
<dbReference type="GO" id="GO:0030145">
    <property type="term" value="F:manganese ion binding"/>
    <property type="evidence" value="ECO:0007669"/>
    <property type="project" value="TreeGrafter"/>
</dbReference>
<name>A0A7S1ESI6_9RHOD</name>
<feature type="binding site" evidence="9">
    <location>
        <begin position="369"/>
        <end position="372"/>
    </location>
    <ligand>
        <name>GMP</name>
        <dbReference type="ChEBI" id="CHEBI:58115"/>
    </ligand>
</feature>
<evidence type="ECO:0000313" key="11">
    <source>
        <dbReference type="EMBL" id="CAD8820971.1"/>
    </source>
</evidence>
<accession>A0A7S1ESI6</accession>
<dbReference type="InterPro" id="IPR036025">
    <property type="entry name" value="RtcB-like_sf"/>
</dbReference>
<keyword evidence="5 9" id="KW-0342">GTP-binding</keyword>
<dbReference type="InterPro" id="IPR052915">
    <property type="entry name" value="RtcB-like"/>
</dbReference>
<feature type="binding site" evidence="10">
    <location>
        <position position="241"/>
    </location>
    <ligand>
        <name>Mn(2+)</name>
        <dbReference type="ChEBI" id="CHEBI:29035"/>
        <label>2</label>
    </ligand>
</feature>
<reference evidence="11" key="1">
    <citation type="submission" date="2021-01" db="EMBL/GenBank/DDBJ databases">
        <authorList>
            <person name="Corre E."/>
            <person name="Pelletier E."/>
            <person name="Niang G."/>
            <person name="Scheremetjew M."/>
            <person name="Finn R."/>
            <person name="Kale V."/>
            <person name="Holt S."/>
            <person name="Cochrane G."/>
            <person name="Meng A."/>
            <person name="Brown T."/>
            <person name="Cohen L."/>
        </authorList>
    </citation>
    <scope>NUCLEOTIDE SEQUENCE</scope>
    <source>
        <strain evidence="11">CCMP3278</strain>
    </source>
</reference>
<proteinExistence type="predicted"/>
<evidence type="ECO:0000256" key="6">
    <source>
        <dbReference type="ARBA" id="ARBA00023211"/>
    </source>
</evidence>
<keyword evidence="2" id="KW-0436">Ligase</keyword>
<feature type="binding site" evidence="9">
    <location>
        <position position="376"/>
    </location>
    <ligand>
        <name>GMP</name>
        <dbReference type="ChEBI" id="CHEBI:58115"/>
    </ligand>
</feature>
<dbReference type="GO" id="GO:0006396">
    <property type="term" value="P:RNA processing"/>
    <property type="evidence" value="ECO:0007669"/>
    <property type="project" value="InterPro"/>
</dbReference>
<feature type="binding site" evidence="9">
    <location>
        <position position="463"/>
    </location>
    <ligand>
        <name>GMP</name>
        <dbReference type="ChEBI" id="CHEBI:58115"/>
    </ligand>
</feature>
<dbReference type="GO" id="GO:0042245">
    <property type="term" value="P:RNA repair"/>
    <property type="evidence" value="ECO:0007669"/>
    <property type="project" value="TreeGrafter"/>
</dbReference>
<dbReference type="GO" id="GO:0003909">
    <property type="term" value="F:DNA ligase activity"/>
    <property type="evidence" value="ECO:0007669"/>
    <property type="project" value="TreeGrafter"/>
</dbReference>
<dbReference type="GO" id="GO:0006281">
    <property type="term" value="P:DNA repair"/>
    <property type="evidence" value="ECO:0007669"/>
    <property type="project" value="TreeGrafter"/>
</dbReference>
<dbReference type="AlphaFoldDB" id="A0A7S1ESI6"/>
<protein>
    <recommendedName>
        <fullName evidence="1">3'-phosphate/5'-hydroxy nucleic acid ligase</fullName>
        <ecNumber evidence="1">6.5.1.8</ecNumber>
    </recommendedName>
</protein>
<feature type="binding site" evidence="10">
    <location>
        <position position="111"/>
    </location>
    <ligand>
        <name>Mn(2+)</name>
        <dbReference type="ChEBI" id="CHEBI:29035"/>
        <label>1</label>
    </ligand>
</feature>
<dbReference type="Gene3D" id="3.90.1860.10">
    <property type="entry name" value="tRNA-splicing ligase RtcB"/>
    <property type="match status" value="1"/>
</dbReference>
<dbReference type="EC" id="6.5.1.8" evidence="1"/>
<feature type="active site" description="GMP-histidine intermediate" evidence="8">
    <location>
        <position position="393"/>
    </location>
</feature>
<dbReference type="SUPFAM" id="SSF103365">
    <property type="entry name" value="Hypothetical protein PH1602"/>
    <property type="match status" value="1"/>
</dbReference>
<comment type="catalytic activity">
    <reaction evidence="7">
        <text>a 3'-end 3'-phospho-ribonucleotide-RNA + a 5'-end dephospho-ribonucleoside-RNA + GTP = a ribonucleotidyl-ribonucleotide-RNA + GMP + diphosphate</text>
        <dbReference type="Rhea" id="RHEA:68076"/>
        <dbReference type="Rhea" id="RHEA-COMP:10463"/>
        <dbReference type="Rhea" id="RHEA-COMP:13936"/>
        <dbReference type="Rhea" id="RHEA-COMP:17355"/>
        <dbReference type="ChEBI" id="CHEBI:33019"/>
        <dbReference type="ChEBI" id="CHEBI:37565"/>
        <dbReference type="ChEBI" id="CHEBI:58115"/>
        <dbReference type="ChEBI" id="CHEBI:83062"/>
        <dbReference type="ChEBI" id="CHEBI:138284"/>
        <dbReference type="ChEBI" id="CHEBI:173118"/>
        <dbReference type="EC" id="6.5.1.8"/>
    </reaction>
</comment>
<sequence>MRTAISNFRFRTLSSRLSNFTRQLSQIQQTEYESTHATIQEQNHIPIKLWNRGLPELESQAMNQLRKTAQLPIIHPQGMAVMPDCHWGIGATIGSVIPTTHAIVPAAVGVDLGCGMIASLTTLTANQLPDNLSQLRYEIEAAIPHGRTSEGNASNDRGAWNNSTTALSAGLSVVKTGNQSIPDFVVKRYRQELNAEFQSIASKHKKIGKGNLENHLGTLGTGNHFIEVCLDESDRVWLMLHSGSRGVGNRIGMYFIELAKKDMGRVLSQLPDRDLAYFTEGTQHFDDYVEAVSWAQKFARMNREVMMELLVNALKKWTKMNGIPDFKTHVTAVNCHHNYVSRETHFGESMLITRKGAVRADKGMLGIIPGSMGASSFIVRGKGNPHSYNTCSHGAGRLMSRKAARLKFTVKDHEKATLKVECRKDSDVIDETPAAYKPIELVMEAQKDLVEVVHTLRQIVCVKG</sequence>
<evidence type="ECO:0000256" key="2">
    <source>
        <dbReference type="ARBA" id="ARBA00022598"/>
    </source>
</evidence>
<dbReference type="InterPro" id="IPR001233">
    <property type="entry name" value="RtcB"/>
</dbReference>
<evidence type="ECO:0000256" key="3">
    <source>
        <dbReference type="ARBA" id="ARBA00022723"/>
    </source>
</evidence>
<feature type="binding site" evidence="10">
    <location>
        <position position="224"/>
    </location>
    <ligand>
        <name>Mn(2+)</name>
        <dbReference type="ChEBI" id="CHEBI:29035"/>
        <label>1</label>
    </ligand>
</feature>
<keyword evidence="6 10" id="KW-0464">Manganese</keyword>
<dbReference type="Pfam" id="PF01139">
    <property type="entry name" value="RtcB"/>
    <property type="match status" value="1"/>
</dbReference>
<dbReference type="PANTHER" id="PTHR43749:SF2">
    <property type="entry name" value="RNA-SPLICING LIGASE RTCB"/>
    <property type="match status" value="1"/>
</dbReference>
<evidence type="ECO:0000256" key="5">
    <source>
        <dbReference type="ARBA" id="ARBA00023134"/>
    </source>
</evidence>
<keyword evidence="4 9" id="KW-0547">Nucleotide-binding</keyword>
<evidence type="ECO:0000256" key="1">
    <source>
        <dbReference type="ARBA" id="ARBA00012726"/>
    </source>
</evidence>
<feature type="binding site" evidence="10">
    <location>
        <position position="337"/>
    </location>
    <ligand>
        <name>Mn(2+)</name>
        <dbReference type="ChEBI" id="CHEBI:29035"/>
        <label>2</label>
    </ligand>
</feature>